<sequence length="69" mass="7632">MSNNSPLSGDLVLINGSRQSEKDPVNVVIDSVVDLQVEVEEGRPENIYSSLKIIHESMIALGISHSWRK</sequence>
<accession>A0A2I0VH75</accession>
<evidence type="ECO:0000313" key="2">
    <source>
        <dbReference type="Proteomes" id="UP000233837"/>
    </source>
</evidence>
<gene>
    <name evidence="1" type="ORF">MA16_Dca029053</name>
</gene>
<reference evidence="1 2" key="1">
    <citation type="journal article" date="2016" name="Sci. Rep.">
        <title>The Dendrobium catenatum Lindl. genome sequence provides insights into polysaccharide synthase, floral development and adaptive evolution.</title>
        <authorList>
            <person name="Zhang G.Q."/>
            <person name="Xu Q."/>
            <person name="Bian C."/>
            <person name="Tsai W.C."/>
            <person name="Yeh C.M."/>
            <person name="Liu K.W."/>
            <person name="Yoshida K."/>
            <person name="Zhang L.S."/>
            <person name="Chang S.B."/>
            <person name="Chen F."/>
            <person name="Shi Y."/>
            <person name="Su Y.Y."/>
            <person name="Zhang Y.Q."/>
            <person name="Chen L.J."/>
            <person name="Yin Y."/>
            <person name="Lin M."/>
            <person name="Huang H."/>
            <person name="Deng H."/>
            <person name="Wang Z.W."/>
            <person name="Zhu S.L."/>
            <person name="Zhao X."/>
            <person name="Deng C."/>
            <person name="Niu S.C."/>
            <person name="Huang J."/>
            <person name="Wang M."/>
            <person name="Liu G.H."/>
            <person name="Yang H.J."/>
            <person name="Xiao X.J."/>
            <person name="Hsiao Y.Y."/>
            <person name="Wu W.L."/>
            <person name="Chen Y.Y."/>
            <person name="Mitsuda N."/>
            <person name="Ohme-Takagi M."/>
            <person name="Luo Y.B."/>
            <person name="Van de Peer Y."/>
            <person name="Liu Z.J."/>
        </authorList>
    </citation>
    <scope>NUCLEOTIDE SEQUENCE [LARGE SCALE GENOMIC DNA]</scope>
    <source>
        <tissue evidence="1">The whole plant</tissue>
    </source>
</reference>
<dbReference type="EMBL" id="KZ504255">
    <property type="protein sequence ID" value="PKU62767.1"/>
    <property type="molecule type" value="Genomic_DNA"/>
</dbReference>
<dbReference type="Proteomes" id="UP000233837">
    <property type="component" value="Unassembled WGS sequence"/>
</dbReference>
<dbReference type="AlphaFoldDB" id="A0A2I0VH75"/>
<protein>
    <submittedName>
        <fullName evidence="1">Uncharacterized protein</fullName>
    </submittedName>
</protein>
<evidence type="ECO:0000313" key="1">
    <source>
        <dbReference type="EMBL" id="PKU62767.1"/>
    </source>
</evidence>
<reference evidence="1 2" key="2">
    <citation type="journal article" date="2017" name="Nature">
        <title>The Apostasia genome and the evolution of orchids.</title>
        <authorList>
            <person name="Zhang G.Q."/>
            <person name="Liu K.W."/>
            <person name="Li Z."/>
            <person name="Lohaus R."/>
            <person name="Hsiao Y.Y."/>
            <person name="Niu S.C."/>
            <person name="Wang J.Y."/>
            <person name="Lin Y.C."/>
            <person name="Xu Q."/>
            <person name="Chen L.J."/>
            <person name="Yoshida K."/>
            <person name="Fujiwara S."/>
            <person name="Wang Z.W."/>
            <person name="Zhang Y.Q."/>
            <person name="Mitsuda N."/>
            <person name="Wang M."/>
            <person name="Liu G.H."/>
            <person name="Pecoraro L."/>
            <person name="Huang H.X."/>
            <person name="Xiao X.J."/>
            <person name="Lin M."/>
            <person name="Wu X.Y."/>
            <person name="Wu W.L."/>
            <person name="Chen Y.Y."/>
            <person name="Chang S.B."/>
            <person name="Sakamoto S."/>
            <person name="Ohme-Takagi M."/>
            <person name="Yagi M."/>
            <person name="Zeng S.J."/>
            <person name="Shen C.Y."/>
            <person name="Yeh C.M."/>
            <person name="Luo Y.B."/>
            <person name="Tsai W.C."/>
            <person name="Van de Peer Y."/>
            <person name="Liu Z.J."/>
        </authorList>
    </citation>
    <scope>NUCLEOTIDE SEQUENCE [LARGE SCALE GENOMIC DNA]</scope>
    <source>
        <tissue evidence="1">The whole plant</tissue>
    </source>
</reference>
<organism evidence="1 2">
    <name type="scientific">Dendrobium catenatum</name>
    <dbReference type="NCBI Taxonomy" id="906689"/>
    <lineage>
        <taxon>Eukaryota</taxon>
        <taxon>Viridiplantae</taxon>
        <taxon>Streptophyta</taxon>
        <taxon>Embryophyta</taxon>
        <taxon>Tracheophyta</taxon>
        <taxon>Spermatophyta</taxon>
        <taxon>Magnoliopsida</taxon>
        <taxon>Liliopsida</taxon>
        <taxon>Asparagales</taxon>
        <taxon>Orchidaceae</taxon>
        <taxon>Epidendroideae</taxon>
        <taxon>Malaxideae</taxon>
        <taxon>Dendrobiinae</taxon>
        <taxon>Dendrobium</taxon>
    </lineage>
</organism>
<proteinExistence type="predicted"/>
<keyword evidence="2" id="KW-1185">Reference proteome</keyword>
<name>A0A2I0VH75_9ASPA</name>